<evidence type="ECO:0000256" key="2">
    <source>
        <dbReference type="ARBA" id="ARBA00022833"/>
    </source>
</evidence>
<evidence type="ECO:0000259" key="6">
    <source>
        <dbReference type="PROSITE" id="PS50023"/>
    </source>
</evidence>
<keyword evidence="1 3" id="KW-0479">Metal-binding</keyword>
<keyword evidence="8" id="KW-1185">Reference proteome</keyword>
<dbReference type="CDD" id="cd08368">
    <property type="entry name" value="LIM"/>
    <property type="match status" value="1"/>
</dbReference>
<feature type="region of interest" description="Disordered" evidence="5">
    <location>
        <begin position="1"/>
        <end position="36"/>
    </location>
</feature>
<dbReference type="PROSITE" id="PS00478">
    <property type="entry name" value="LIM_DOMAIN_1"/>
    <property type="match status" value="1"/>
</dbReference>
<reference evidence="7 8" key="1">
    <citation type="journal article" date="2013" name="Curr. Biol.">
        <title>The Genome of the Foraminiferan Reticulomyxa filosa.</title>
        <authorList>
            <person name="Glockner G."/>
            <person name="Hulsmann N."/>
            <person name="Schleicher M."/>
            <person name="Noegel A.A."/>
            <person name="Eichinger L."/>
            <person name="Gallinger C."/>
            <person name="Pawlowski J."/>
            <person name="Sierra R."/>
            <person name="Euteneuer U."/>
            <person name="Pillet L."/>
            <person name="Moustafa A."/>
            <person name="Platzer M."/>
            <person name="Groth M."/>
            <person name="Szafranski K."/>
            <person name="Schliwa M."/>
        </authorList>
    </citation>
    <scope>NUCLEOTIDE SEQUENCE [LARGE SCALE GENOMIC DNA]</scope>
</reference>
<organism evidence="7 8">
    <name type="scientific">Reticulomyxa filosa</name>
    <dbReference type="NCBI Taxonomy" id="46433"/>
    <lineage>
        <taxon>Eukaryota</taxon>
        <taxon>Sar</taxon>
        <taxon>Rhizaria</taxon>
        <taxon>Retaria</taxon>
        <taxon>Foraminifera</taxon>
        <taxon>Monothalamids</taxon>
        <taxon>Reticulomyxidae</taxon>
        <taxon>Reticulomyxa</taxon>
    </lineage>
</organism>
<dbReference type="Gene3D" id="2.10.110.10">
    <property type="entry name" value="Cysteine Rich Protein"/>
    <property type="match status" value="1"/>
</dbReference>
<comment type="caution">
    <text evidence="7">The sequence shown here is derived from an EMBL/GenBank/DDBJ whole genome shotgun (WGS) entry which is preliminary data.</text>
</comment>
<evidence type="ECO:0000256" key="4">
    <source>
        <dbReference type="SAM" id="Coils"/>
    </source>
</evidence>
<dbReference type="GO" id="GO:0046872">
    <property type="term" value="F:metal ion binding"/>
    <property type="evidence" value="ECO:0007669"/>
    <property type="project" value="UniProtKB-KW"/>
</dbReference>
<keyword evidence="4" id="KW-0175">Coiled coil</keyword>
<evidence type="ECO:0000256" key="1">
    <source>
        <dbReference type="ARBA" id="ARBA00022723"/>
    </source>
</evidence>
<keyword evidence="2 3" id="KW-0862">Zinc</keyword>
<feature type="coiled-coil region" evidence="4">
    <location>
        <begin position="156"/>
        <end position="197"/>
    </location>
</feature>
<evidence type="ECO:0000313" key="8">
    <source>
        <dbReference type="Proteomes" id="UP000023152"/>
    </source>
</evidence>
<feature type="domain" description="LIM zinc-binding" evidence="6">
    <location>
        <begin position="409"/>
        <end position="474"/>
    </location>
</feature>
<sequence>MNSEKHRNKFSELKSAASTPDGQDRAEFMSWTDPAPSSLEPNNLYEMFIEVKTTLQTTGSVLPLIKHCIDLCACQLTRDKKRVSPSAGKKQANEVKLIKTKSGPSSFNTSQSMDSVKEEESGTPIDNETTIVAPPTFHERYMSVKEFLEEDIVPPLSQLKNNNAQLRAQNDQLSVELDEVRKEYEKLTVTTENLKEELLHRDEAEVSQHLFLNIFLIVTPPPPPFLIPIFRKNIKNGLRQKNRDLESKLQKMKPLADENQALRDENAKLQETIRLLKGEMKQNISQKSNQSTHSLIKQEDLIKEIDSLKKENAKLRQQLESQQGKDTTRKPETGLSQIEESEDEEISRMRNELATMKKAMTVIDHVNTLRQEREEAPGATRRKTMSIFQKIKYIFLLQSKYAISQKSARQCMKCQEIIDGRAFKSASGALYHRKCFTCDMCKKLLIGINYSTVKKSNGTTIQCCVTCAEKQNNLDVTSAEQENKKVERHTNKIWKSSSRSLLSQKRPSQSSNGEDNDTNSKLCARCKETIDGKGVQTPSGELFHLDYEIYNVFVFKHSLLFLRIFVCKYRVPLAEKAYGLVPVGNTRKRLCGDCMDKLANSQLKLS</sequence>
<dbReference type="AlphaFoldDB" id="X6NXL8"/>
<gene>
    <name evidence="7" type="ORF">RFI_06491</name>
</gene>
<feature type="region of interest" description="Disordered" evidence="5">
    <location>
        <begin position="497"/>
        <end position="519"/>
    </location>
</feature>
<evidence type="ECO:0000256" key="5">
    <source>
        <dbReference type="SAM" id="MobiDB-lite"/>
    </source>
</evidence>
<proteinExistence type="predicted"/>
<dbReference type="Proteomes" id="UP000023152">
    <property type="component" value="Unassembled WGS sequence"/>
</dbReference>
<dbReference type="Pfam" id="PF00412">
    <property type="entry name" value="LIM"/>
    <property type="match status" value="1"/>
</dbReference>
<feature type="region of interest" description="Disordered" evidence="5">
    <location>
        <begin position="99"/>
        <end position="130"/>
    </location>
</feature>
<accession>X6NXL8</accession>
<feature type="compositionally biased region" description="Low complexity" evidence="5">
    <location>
        <begin position="497"/>
        <end position="511"/>
    </location>
</feature>
<evidence type="ECO:0000256" key="3">
    <source>
        <dbReference type="PROSITE-ProRule" id="PRU00125"/>
    </source>
</evidence>
<dbReference type="InterPro" id="IPR001781">
    <property type="entry name" value="Znf_LIM"/>
</dbReference>
<keyword evidence="3" id="KW-0440">LIM domain</keyword>
<feature type="region of interest" description="Disordered" evidence="5">
    <location>
        <begin position="317"/>
        <end position="347"/>
    </location>
</feature>
<dbReference type="OrthoDB" id="1679758at2759"/>
<protein>
    <submittedName>
        <fullName evidence="7">Viral A-type inclusion protein</fullName>
    </submittedName>
</protein>
<dbReference type="SMART" id="SM00132">
    <property type="entry name" value="LIM"/>
    <property type="match status" value="1"/>
</dbReference>
<dbReference type="EMBL" id="ASPP01005389">
    <property type="protein sequence ID" value="ETO30628.1"/>
    <property type="molecule type" value="Genomic_DNA"/>
</dbReference>
<dbReference type="PROSITE" id="PS50023">
    <property type="entry name" value="LIM_DOMAIN_2"/>
    <property type="match status" value="1"/>
</dbReference>
<evidence type="ECO:0000313" key="7">
    <source>
        <dbReference type="EMBL" id="ETO30628.1"/>
    </source>
</evidence>
<name>X6NXL8_RETFI</name>
<feature type="compositionally biased region" description="Polar residues" evidence="5">
    <location>
        <begin position="102"/>
        <end position="114"/>
    </location>
</feature>